<evidence type="ECO:0000313" key="7">
    <source>
        <dbReference type="Proteomes" id="UP001209276"/>
    </source>
</evidence>
<evidence type="ECO:0000256" key="1">
    <source>
        <dbReference type="ARBA" id="ARBA00022729"/>
    </source>
</evidence>
<organism evidence="5 6">
    <name type="scientific">Paenibacillus thiaminolyticus</name>
    <name type="common">Bacillus thiaminolyticus</name>
    <dbReference type="NCBI Taxonomy" id="49283"/>
    <lineage>
        <taxon>Bacteria</taxon>
        <taxon>Bacillati</taxon>
        <taxon>Bacillota</taxon>
        <taxon>Bacilli</taxon>
        <taxon>Bacillales</taxon>
        <taxon>Paenibacillaceae</taxon>
        <taxon>Paenibacillus</taxon>
    </lineage>
</organism>
<evidence type="ECO:0000256" key="3">
    <source>
        <dbReference type="ARBA" id="ARBA00023180"/>
    </source>
</evidence>
<protein>
    <submittedName>
        <fullName evidence="4">M2 family metallopeptidase</fullName>
    </submittedName>
    <submittedName>
        <fullName evidence="5">M3 family oligoendopeptidase</fullName>
    </submittedName>
</protein>
<keyword evidence="7" id="KW-1185">Reference proteome</keyword>
<sequence>MELEAFLRRQNEAVKERLAKIDEMGWKVTSTGEQEWNDRLGQAQNEWSRYCSDTDQFQEVKMYRALPSLSPLQRRQLDELLAMFGKQQLDPELAAQSADMTKKLVDVFNNYRPTMDGKPVSNNDLRSILENGADTELRKRAWLATKQIAVRIEDQLLALVEQRNREARSLGYDNYYQMSYALQDLDVEESFAIFSELLELSEEPYKEVKREIDEDTCLRFGIRGDQLRPWHYTDPFFQIAPPQGQWSMNEELQERRLEDIVLHTFRDMGLEIADIMAISDLYPRDKKYPFGYCTSMGREGQPRIMMSIDASEFWLSAMLHEFGHAAYDKYIDPSLPFLLRKPAHTLTTEGIAMLFGRMTKQSEWMQRYIFANRPHAAFMQEEASVKQALRRNMLVSMRWYLVFTMFERELYEHSGSGKELNERWWQLVRRIQHLQPPEHTHYPDWAAKMHFSLAPVSYQNYILGELTASQLQHYIEANISRPMYTPETGAYLKERFFSSGAALSWNEKLREATGEPLQPRYFVEQFVRHSRA</sequence>
<keyword evidence="1" id="KW-0732">Signal</keyword>
<dbReference type="EMBL" id="CP041405">
    <property type="protein sequence ID" value="QDM42529.1"/>
    <property type="molecule type" value="Genomic_DNA"/>
</dbReference>
<keyword evidence="3" id="KW-0325">Glycoprotein</keyword>
<gene>
    <name evidence="5" type="ORF">FLT43_02695</name>
    <name evidence="4" type="ORF">M5W83_08770</name>
</gene>
<evidence type="ECO:0000256" key="2">
    <source>
        <dbReference type="ARBA" id="ARBA00023157"/>
    </source>
</evidence>
<evidence type="ECO:0000313" key="4">
    <source>
        <dbReference type="EMBL" id="MCY9607240.1"/>
    </source>
</evidence>
<reference evidence="4 7" key="2">
    <citation type="submission" date="2022-05" db="EMBL/GenBank/DDBJ databases">
        <title>Genome Sequencing of Bee-Associated Microbes.</title>
        <authorList>
            <person name="Dunlap C."/>
        </authorList>
    </citation>
    <scope>NUCLEOTIDE SEQUENCE [LARGE SCALE GENOMIC DNA]</scope>
    <source>
        <strain evidence="4 7">NRRL B-14613</strain>
    </source>
</reference>
<dbReference type="InterPro" id="IPR001548">
    <property type="entry name" value="Peptidase_M2"/>
</dbReference>
<accession>A0AAP9DRV1</accession>
<dbReference type="Proteomes" id="UP001209276">
    <property type="component" value="Unassembled WGS sequence"/>
</dbReference>
<dbReference type="GO" id="GO:0016020">
    <property type="term" value="C:membrane"/>
    <property type="evidence" value="ECO:0007669"/>
    <property type="project" value="InterPro"/>
</dbReference>
<dbReference type="GeneID" id="76994888"/>
<evidence type="ECO:0000313" key="6">
    <source>
        <dbReference type="Proteomes" id="UP000315377"/>
    </source>
</evidence>
<dbReference type="Proteomes" id="UP000315377">
    <property type="component" value="Chromosome"/>
</dbReference>
<name>A0AAP9DRV1_PANTH</name>
<dbReference type="Pfam" id="PF01401">
    <property type="entry name" value="Peptidase_M2"/>
    <property type="match status" value="2"/>
</dbReference>
<dbReference type="GO" id="GO:0008237">
    <property type="term" value="F:metallopeptidase activity"/>
    <property type="evidence" value="ECO:0007669"/>
    <property type="project" value="InterPro"/>
</dbReference>
<dbReference type="Gene3D" id="1.10.1370.30">
    <property type="match status" value="1"/>
</dbReference>
<dbReference type="EMBL" id="JAMDMM010000018">
    <property type="protein sequence ID" value="MCY9607240.1"/>
    <property type="molecule type" value="Genomic_DNA"/>
</dbReference>
<dbReference type="GO" id="GO:0008241">
    <property type="term" value="F:peptidyl-dipeptidase activity"/>
    <property type="evidence" value="ECO:0007669"/>
    <property type="project" value="InterPro"/>
</dbReference>
<evidence type="ECO:0000313" key="5">
    <source>
        <dbReference type="EMBL" id="QDM42529.1"/>
    </source>
</evidence>
<dbReference type="GO" id="GO:0006508">
    <property type="term" value="P:proteolysis"/>
    <property type="evidence" value="ECO:0007669"/>
    <property type="project" value="InterPro"/>
</dbReference>
<dbReference type="SUPFAM" id="SSF55486">
    <property type="entry name" value="Metalloproteases ('zincins'), catalytic domain"/>
    <property type="match status" value="1"/>
</dbReference>
<reference evidence="5 6" key="1">
    <citation type="submission" date="2019-07" db="EMBL/GenBank/DDBJ databases">
        <title>Paenibacillus thiaminolyticus NRRL B-4156.</title>
        <authorList>
            <person name="Hehnly C."/>
            <person name="Zhang L."/>
        </authorList>
    </citation>
    <scope>NUCLEOTIDE SEQUENCE [LARGE SCALE GENOMIC DNA]</scope>
    <source>
        <strain evidence="5 6">NRRL B-4156</strain>
    </source>
</reference>
<proteinExistence type="predicted"/>
<dbReference type="RefSeq" id="WP_087440479.1">
    <property type="nucleotide sequence ID" value="NZ_CABMNB010000006.1"/>
</dbReference>
<dbReference type="AlphaFoldDB" id="A0AAP9DRV1"/>
<keyword evidence="2" id="KW-1015">Disulfide bond</keyword>